<protein>
    <submittedName>
        <fullName evidence="1 3">Uncharacterized protein</fullName>
    </submittedName>
</protein>
<dbReference type="WBParaSite" id="SRAE_X000022100.1">
    <property type="protein sequence ID" value="SRAE_X000022100.1"/>
    <property type="gene ID" value="WBGene00265777"/>
</dbReference>
<reference evidence="3" key="2">
    <citation type="submission" date="2020-12" db="UniProtKB">
        <authorList>
            <consortium name="WormBaseParasite"/>
        </authorList>
    </citation>
    <scope>IDENTIFICATION</scope>
</reference>
<reference evidence="1 2" key="1">
    <citation type="submission" date="2014-09" db="EMBL/GenBank/DDBJ databases">
        <authorList>
            <person name="Martin A.A."/>
        </authorList>
    </citation>
    <scope>NUCLEOTIDE SEQUENCE</scope>
    <source>
        <strain evidence="2">ED321</strain>
        <strain evidence="1">ED321 Heterogonic</strain>
    </source>
</reference>
<dbReference type="WormBase" id="SRAE_X000022100">
    <property type="protein sequence ID" value="SRP00224"/>
    <property type="gene ID" value="WBGene00265777"/>
</dbReference>
<sequence length="180" mass="21740">MMRSVNKVIKKRKFYEICRFMEKNFIDIPHYVDKPYIFDNNLYIYKPTNRRLILKNKLRRRDNTSYILNNLSSRNIAVSLGILLMKFLKYIKIIKKRNVNICIKDKNVFIEVEGKSMEKKKYNFMDIIKLKNQFISKNNKDNIIIDHISDDMKFKIALPPLRMFPRRYFVPNLTSSKCTL</sequence>
<evidence type="ECO:0000313" key="4">
    <source>
        <dbReference type="WormBase" id="SRAE_X000022100"/>
    </source>
</evidence>
<dbReference type="Proteomes" id="UP000035682">
    <property type="component" value="Unplaced"/>
</dbReference>
<dbReference type="EMBL" id="LN609530">
    <property type="protein sequence ID" value="CEF70891.1"/>
    <property type="molecule type" value="Genomic_DNA"/>
</dbReference>
<evidence type="ECO:0000313" key="2">
    <source>
        <dbReference type="Proteomes" id="UP000035682"/>
    </source>
</evidence>
<evidence type="ECO:0000313" key="3">
    <source>
        <dbReference type="WBParaSite" id="SRAE_X000022100.1"/>
    </source>
</evidence>
<dbReference type="AlphaFoldDB" id="A0A090LMC1"/>
<organism evidence="1">
    <name type="scientific">Strongyloides ratti</name>
    <name type="common">Parasitic roundworm</name>
    <dbReference type="NCBI Taxonomy" id="34506"/>
    <lineage>
        <taxon>Eukaryota</taxon>
        <taxon>Metazoa</taxon>
        <taxon>Ecdysozoa</taxon>
        <taxon>Nematoda</taxon>
        <taxon>Chromadorea</taxon>
        <taxon>Rhabditida</taxon>
        <taxon>Tylenchina</taxon>
        <taxon>Panagrolaimomorpha</taxon>
        <taxon>Strongyloidoidea</taxon>
        <taxon>Strongyloididae</taxon>
        <taxon>Strongyloides</taxon>
    </lineage>
</organism>
<keyword evidence="2" id="KW-1185">Reference proteome</keyword>
<name>A0A090LMC1_STRRB</name>
<evidence type="ECO:0000313" key="1">
    <source>
        <dbReference type="EMBL" id="CEF70891.1"/>
    </source>
</evidence>
<dbReference type="CTD" id="36383271"/>
<proteinExistence type="predicted"/>
<gene>
    <name evidence="1 3 4" type="ORF">SRAE_X000022100</name>
</gene>
<accession>A0A090LMC1</accession>
<dbReference type="GeneID" id="36383271"/>
<dbReference type="RefSeq" id="XP_024510087.1">
    <property type="nucleotide sequence ID" value="XM_024644538.1"/>
</dbReference>